<dbReference type="AlphaFoldDB" id="A0A1D8NIN8"/>
<evidence type="ECO:0000313" key="1">
    <source>
        <dbReference type="EMBL" id="AOW05467.1"/>
    </source>
</evidence>
<dbReference type="EMBL" id="CP017557">
    <property type="protein sequence ID" value="AOW05467.1"/>
    <property type="molecule type" value="Genomic_DNA"/>
</dbReference>
<protein>
    <submittedName>
        <fullName evidence="1">Uncharacterized protein</fullName>
    </submittedName>
</protein>
<accession>A0A1D8NIN8</accession>
<dbReference type="RefSeq" id="XP_068139112.1">
    <property type="nucleotide sequence ID" value="XM_068283011.1"/>
</dbReference>
<dbReference type="VEuPathDB" id="FungiDB:YALI1_E18918g"/>
<evidence type="ECO:0000313" key="2">
    <source>
        <dbReference type="Proteomes" id="UP000182444"/>
    </source>
</evidence>
<name>A0A1D8NIN8_YARLL</name>
<gene>
    <name evidence="1" type="ORF">YALI1_E18918g</name>
</gene>
<sequence length="162" mass="18749">MWGGVVTTTDIRMGFFGPKKKKKRRRRKKEYSEIHRNRSITTQWSTATCLLPSRSNAPARCRLHGLCYTHIDKVLQSRSHLGCLWSKNHVDCKCNWWRLKRVPQLCRASDKCRKRGLKTAIMGGDKGQSRERGELDMFHPCGGRLGVNRRFSLAPLVPRFPV</sequence>
<dbReference type="Proteomes" id="UP000182444">
    <property type="component" value="Chromosome 1E"/>
</dbReference>
<proteinExistence type="predicted"/>
<reference evidence="1 2" key="1">
    <citation type="journal article" date="2016" name="PLoS ONE">
        <title>Sequence Assembly of Yarrowia lipolytica Strain W29/CLIB89 Shows Transposable Element Diversity.</title>
        <authorList>
            <person name="Magnan C."/>
            <person name="Yu J."/>
            <person name="Chang I."/>
            <person name="Jahn E."/>
            <person name="Kanomata Y."/>
            <person name="Wu J."/>
            <person name="Zeller M."/>
            <person name="Oakes M."/>
            <person name="Baldi P."/>
            <person name="Sandmeyer S."/>
        </authorList>
    </citation>
    <scope>NUCLEOTIDE SEQUENCE [LARGE SCALE GENOMIC DNA]</scope>
    <source>
        <strain evidence="2">CLIB89(W29)</strain>
    </source>
</reference>
<organism evidence="1 2">
    <name type="scientific">Yarrowia lipolytica</name>
    <name type="common">Candida lipolytica</name>
    <dbReference type="NCBI Taxonomy" id="4952"/>
    <lineage>
        <taxon>Eukaryota</taxon>
        <taxon>Fungi</taxon>
        <taxon>Dikarya</taxon>
        <taxon>Ascomycota</taxon>
        <taxon>Saccharomycotina</taxon>
        <taxon>Dipodascomycetes</taxon>
        <taxon>Dipodascales</taxon>
        <taxon>Dipodascales incertae sedis</taxon>
        <taxon>Yarrowia</taxon>
    </lineage>
</organism>
<dbReference type="GeneID" id="94583619"/>